<feature type="transmembrane region" description="Helical" evidence="6">
    <location>
        <begin position="12"/>
        <end position="39"/>
    </location>
</feature>
<name>A0A0H3BI45_TREPS</name>
<reference evidence="7 8" key="1">
    <citation type="journal article" date="2008" name="BMC Microbiol.">
        <title>Complete genome sequence of Treponema pallidum ssp. pallidum strain SS14 determined with oligonucleotide arrays.</title>
        <authorList>
            <person name="Matejkova P."/>
            <person name="Strouhal M."/>
            <person name="Smajs D."/>
            <person name="Norris S.J."/>
            <person name="Palzkill T."/>
            <person name="Petrosino J.F."/>
            <person name="Sodergren E."/>
            <person name="Norton J.E."/>
            <person name="Singh J."/>
            <person name="Richmond T.A."/>
            <person name="Molla M.N."/>
            <person name="Albert T.J."/>
            <person name="Weinstock G.M."/>
        </authorList>
    </citation>
    <scope>NUCLEOTIDE SEQUENCE [LARGE SCALE GENOMIC DNA]</scope>
    <source>
        <strain evidence="7 8">SS14</strain>
    </source>
</reference>
<evidence type="ECO:0000256" key="3">
    <source>
        <dbReference type="ARBA" id="ARBA00022692"/>
    </source>
</evidence>
<dbReference type="PATRIC" id="fig|455434.6.peg.53"/>
<dbReference type="RefSeq" id="WP_010881504.1">
    <property type="nucleotide sequence ID" value="NC_010741.1"/>
</dbReference>
<dbReference type="Proteomes" id="UP000001202">
    <property type="component" value="Chromosome"/>
</dbReference>
<dbReference type="Pfam" id="PF04277">
    <property type="entry name" value="OAD_gamma"/>
    <property type="match status" value="1"/>
</dbReference>
<evidence type="ECO:0000256" key="2">
    <source>
        <dbReference type="ARBA" id="ARBA00022475"/>
    </source>
</evidence>
<gene>
    <name evidence="7" type="ordered locus">TPASS_0055</name>
</gene>
<evidence type="ECO:0000256" key="4">
    <source>
        <dbReference type="ARBA" id="ARBA00022989"/>
    </source>
</evidence>
<evidence type="ECO:0000313" key="8">
    <source>
        <dbReference type="Proteomes" id="UP000001202"/>
    </source>
</evidence>
<protein>
    <recommendedName>
        <fullName evidence="9">Oxaloacetate decarboxylase, gamma chain</fullName>
    </recommendedName>
</protein>
<feature type="transmembrane region" description="Helical" evidence="6">
    <location>
        <begin position="51"/>
        <end position="70"/>
    </location>
</feature>
<evidence type="ECO:0000256" key="6">
    <source>
        <dbReference type="SAM" id="Phobius"/>
    </source>
</evidence>
<dbReference type="InterPro" id="IPR005899">
    <property type="entry name" value="Na_pump_deCOase"/>
</dbReference>
<comment type="subcellular location">
    <subcellularLocation>
        <location evidence="1">Cell membrane</location>
    </subcellularLocation>
</comment>
<dbReference type="KEGG" id="tpp:TPASS_0055"/>
<dbReference type="GeneID" id="93875851"/>
<evidence type="ECO:0000256" key="5">
    <source>
        <dbReference type="ARBA" id="ARBA00023136"/>
    </source>
</evidence>
<keyword evidence="3 6" id="KW-0812">Transmembrane</keyword>
<proteinExistence type="predicted"/>
<evidence type="ECO:0008006" key="9">
    <source>
        <dbReference type="Google" id="ProtNLM"/>
    </source>
</evidence>
<evidence type="ECO:0000313" key="7">
    <source>
        <dbReference type="EMBL" id="ACD70482.1"/>
    </source>
</evidence>
<keyword evidence="5 6" id="KW-0472">Membrane</keyword>
<dbReference type="EMBL" id="CP000805">
    <property type="protein sequence ID" value="ACD70482.1"/>
    <property type="molecule type" value="Genomic_DNA"/>
</dbReference>
<dbReference type="GO" id="GO:0015081">
    <property type="term" value="F:sodium ion transmembrane transporter activity"/>
    <property type="evidence" value="ECO:0007669"/>
    <property type="project" value="InterPro"/>
</dbReference>
<sequence>MNQIRLFAQSALVSVMGMGMVFAFLLLLICVVRCVGALVSSFGWDRGPDEGVGAAVPAGGALAAAIAVAVHEKARSTS</sequence>
<keyword evidence="4 6" id="KW-1133">Transmembrane helix</keyword>
<organism evidence="7 8">
    <name type="scientific">Treponema pallidum subsp. pallidum (strain SS14)</name>
    <dbReference type="NCBI Taxonomy" id="455434"/>
    <lineage>
        <taxon>Bacteria</taxon>
        <taxon>Pseudomonadati</taxon>
        <taxon>Spirochaetota</taxon>
        <taxon>Spirochaetia</taxon>
        <taxon>Spirochaetales</taxon>
        <taxon>Treponemataceae</taxon>
        <taxon>Treponema</taxon>
    </lineage>
</organism>
<dbReference type="NCBIfam" id="TIGR01195">
    <property type="entry name" value="oadG_fam"/>
    <property type="match status" value="1"/>
</dbReference>
<dbReference type="SMR" id="A0A0H3BI45"/>
<accession>A0A0H3BI45</accession>
<evidence type="ECO:0000256" key="1">
    <source>
        <dbReference type="ARBA" id="ARBA00004236"/>
    </source>
</evidence>
<dbReference type="GO" id="GO:0005886">
    <property type="term" value="C:plasma membrane"/>
    <property type="evidence" value="ECO:0007669"/>
    <property type="project" value="UniProtKB-SubCell"/>
</dbReference>
<keyword evidence="2" id="KW-1003">Cell membrane</keyword>
<dbReference type="GO" id="GO:0036376">
    <property type="term" value="P:sodium ion export across plasma membrane"/>
    <property type="evidence" value="ECO:0007669"/>
    <property type="project" value="InterPro"/>
</dbReference>
<dbReference type="AlphaFoldDB" id="A0A0H3BI45"/>